<dbReference type="PANTHER" id="PTHR34613">
    <property type="entry name" value="SLL0800 PROTEIN"/>
    <property type="match status" value="1"/>
</dbReference>
<comment type="caution">
    <text evidence="1">The sequence shown here is derived from an EMBL/GenBank/DDBJ whole genome shotgun (WGS) entry which is preliminary data.</text>
</comment>
<proteinExistence type="predicted"/>
<dbReference type="RefSeq" id="WP_224192180.1">
    <property type="nucleotide sequence ID" value="NZ_JAIRAU010000015.1"/>
</dbReference>
<evidence type="ECO:0000313" key="2">
    <source>
        <dbReference type="Proteomes" id="UP001139031"/>
    </source>
</evidence>
<keyword evidence="2" id="KW-1185">Reference proteome</keyword>
<sequence length="297" mass="32923">MPKLSHEALVQLVRHAPALIPDLLWPEARPSGPIRISAAEFADLNFAEHRADAVIGLGGALDRPDEALVVEVQVERDLRKRWTWPLYVAGLRTRLNCPVTLVVVALDRDVARWCAEPIDLGRRRNVLRPWVLGPDAVPVITDLDRARELPELAVLSVAAHADEPGAEHIALAALDATRDLDDQRGILYPDFVTALLGRAARIALEKLMATQKRWEPISDLFRKPWLEGIAEGTVLGKAEGIAEGKASLVLKMLQLKGFDLTDEQRQRVLTCRDDALLETWAARILVATRLDEVLTDA</sequence>
<accession>A0ABS7TQA1</accession>
<evidence type="ECO:0000313" key="1">
    <source>
        <dbReference type="EMBL" id="MBZ5710412.1"/>
    </source>
</evidence>
<dbReference type="PANTHER" id="PTHR34613:SF1">
    <property type="entry name" value="SLL6017 PROTEIN"/>
    <property type="match status" value="1"/>
</dbReference>
<protein>
    <recommendedName>
        <fullName evidence="3">DUF4351 domain-containing protein</fullName>
    </recommendedName>
</protein>
<dbReference type="EMBL" id="JAIRAU010000015">
    <property type="protein sequence ID" value="MBZ5710412.1"/>
    <property type="molecule type" value="Genomic_DNA"/>
</dbReference>
<dbReference type="Proteomes" id="UP001139031">
    <property type="component" value="Unassembled WGS sequence"/>
</dbReference>
<evidence type="ECO:0008006" key="3">
    <source>
        <dbReference type="Google" id="ProtNLM"/>
    </source>
</evidence>
<name>A0ABS7TQA1_9BACT</name>
<gene>
    <name evidence="1" type="ORF">K7C98_14215</name>
</gene>
<reference evidence="1" key="1">
    <citation type="submission" date="2021-08" db="EMBL/GenBank/DDBJ databases">
        <authorList>
            <person name="Stevens D.C."/>
        </authorList>
    </citation>
    <scope>NUCLEOTIDE SEQUENCE</scope>
    <source>
        <strain evidence="1">DSM 53165</strain>
    </source>
</reference>
<organism evidence="1 2">
    <name type="scientific">Nannocystis pusilla</name>
    <dbReference type="NCBI Taxonomy" id="889268"/>
    <lineage>
        <taxon>Bacteria</taxon>
        <taxon>Pseudomonadati</taxon>
        <taxon>Myxococcota</taxon>
        <taxon>Polyangia</taxon>
        <taxon>Nannocystales</taxon>
        <taxon>Nannocystaceae</taxon>
        <taxon>Nannocystis</taxon>
    </lineage>
</organism>